<feature type="region of interest" description="Disordered" evidence="6">
    <location>
        <begin position="870"/>
        <end position="889"/>
    </location>
</feature>
<feature type="compositionally biased region" description="Basic and acidic residues" evidence="6">
    <location>
        <begin position="44"/>
        <end position="58"/>
    </location>
</feature>
<reference evidence="8" key="1">
    <citation type="submission" date="2021-01" db="EMBL/GenBank/DDBJ databases">
        <authorList>
            <consortium name="Genoscope - CEA"/>
            <person name="William W."/>
        </authorList>
    </citation>
    <scope>NUCLEOTIDE SEQUENCE</scope>
</reference>
<dbReference type="CDD" id="cd00030">
    <property type="entry name" value="C2"/>
    <property type="match status" value="1"/>
</dbReference>
<dbReference type="OrthoDB" id="676979at2759"/>
<feature type="compositionally biased region" description="Low complexity" evidence="6">
    <location>
        <begin position="59"/>
        <end position="77"/>
    </location>
</feature>
<evidence type="ECO:0000256" key="5">
    <source>
        <dbReference type="SAM" id="Coils"/>
    </source>
</evidence>
<feature type="compositionally biased region" description="Basic residues" evidence="6">
    <location>
        <begin position="34"/>
        <end position="43"/>
    </location>
</feature>
<dbReference type="EMBL" id="CAJJDN010000071">
    <property type="protein sequence ID" value="CAD8099372.1"/>
    <property type="molecule type" value="Genomic_DNA"/>
</dbReference>
<protein>
    <recommendedName>
        <fullName evidence="7">C2 domain-containing protein</fullName>
    </recommendedName>
</protein>
<feature type="region of interest" description="Disordered" evidence="6">
    <location>
        <begin position="1"/>
        <end position="100"/>
    </location>
</feature>
<feature type="coiled-coil region" evidence="5">
    <location>
        <begin position="592"/>
        <end position="663"/>
    </location>
</feature>
<feature type="compositionally biased region" description="Basic and acidic residues" evidence="6">
    <location>
        <begin position="87"/>
        <end position="100"/>
    </location>
</feature>
<comment type="caution">
    <text evidence="8">The sequence shown here is derived from an EMBL/GenBank/DDBJ whole genome shotgun (WGS) entry which is preliminary data.</text>
</comment>
<feature type="compositionally biased region" description="Polar residues" evidence="6">
    <location>
        <begin position="1"/>
        <end position="10"/>
    </location>
</feature>
<feature type="domain" description="C2" evidence="7">
    <location>
        <begin position="287"/>
        <end position="348"/>
    </location>
</feature>
<accession>A0A8S1P8B1</accession>
<evidence type="ECO:0000313" key="9">
    <source>
        <dbReference type="Proteomes" id="UP000692954"/>
    </source>
</evidence>
<evidence type="ECO:0000256" key="6">
    <source>
        <dbReference type="SAM" id="MobiDB-lite"/>
    </source>
</evidence>
<dbReference type="PANTHER" id="PTHR46545:SF1">
    <property type="entry name" value="LEUCINE-RICH REPEAT-CONTAINING PROTEIN 51"/>
    <property type="match status" value="1"/>
</dbReference>
<comment type="subcellular location">
    <subcellularLocation>
        <location evidence="1">Cytoplasm</location>
    </subcellularLocation>
</comment>
<organism evidence="8 9">
    <name type="scientific">Paramecium sonneborni</name>
    <dbReference type="NCBI Taxonomy" id="65129"/>
    <lineage>
        <taxon>Eukaryota</taxon>
        <taxon>Sar</taxon>
        <taxon>Alveolata</taxon>
        <taxon>Ciliophora</taxon>
        <taxon>Intramacronucleata</taxon>
        <taxon>Oligohymenophorea</taxon>
        <taxon>Peniculida</taxon>
        <taxon>Parameciidae</taxon>
        <taxon>Paramecium</taxon>
    </lineage>
</organism>
<evidence type="ECO:0000259" key="7">
    <source>
        <dbReference type="Pfam" id="PF00168"/>
    </source>
</evidence>
<dbReference type="GO" id="GO:0005737">
    <property type="term" value="C:cytoplasm"/>
    <property type="evidence" value="ECO:0007669"/>
    <property type="project" value="UniProtKB-SubCell"/>
</dbReference>
<evidence type="ECO:0000256" key="2">
    <source>
        <dbReference type="ARBA" id="ARBA00022490"/>
    </source>
</evidence>
<evidence type="ECO:0000256" key="3">
    <source>
        <dbReference type="ARBA" id="ARBA00022614"/>
    </source>
</evidence>
<feature type="compositionally biased region" description="Pro residues" evidence="6">
    <location>
        <begin position="874"/>
        <end position="883"/>
    </location>
</feature>
<gene>
    <name evidence="8" type="ORF">PSON_ATCC_30995.1.T0710285</name>
</gene>
<dbReference type="Proteomes" id="UP000692954">
    <property type="component" value="Unassembled WGS sequence"/>
</dbReference>
<keyword evidence="5" id="KW-0175">Coiled coil</keyword>
<dbReference type="InterPro" id="IPR000008">
    <property type="entry name" value="C2_dom"/>
</dbReference>
<keyword evidence="2" id="KW-0963">Cytoplasm</keyword>
<dbReference type="InterPro" id="IPR001611">
    <property type="entry name" value="Leu-rich_rpt"/>
</dbReference>
<dbReference type="AlphaFoldDB" id="A0A8S1P8B1"/>
<name>A0A8S1P8B1_9CILI</name>
<proteinExistence type="predicted"/>
<dbReference type="PROSITE" id="PS51450">
    <property type="entry name" value="LRR"/>
    <property type="match status" value="2"/>
</dbReference>
<evidence type="ECO:0000256" key="1">
    <source>
        <dbReference type="ARBA" id="ARBA00004496"/>
    </source>
</evidence>
<keyword evidence="9" id="KW-1185">Reference proteome</keyword>
<evidence type="ECO:0000256" key="4">
    <source>
        <dbReference type="ARBA" id="ARBA00022737"/>
    </source>
</evidence>
<evidence type="ECO:0000313" key="8">
    <source>
        <dbReference type="EMBL" id="CAD8099372.1"/>
    </source>
</evidence>
<dbReference type="Pfam" id="PF00168">
    <property type="entry name" value="C2"/>
    <property type="match status" value="1"/>
</dbReference>
<dbReference type="PANTHER" id="PTHR46545">
    <property type="entry name" value="LEUCINE-RICH REPEAT-CONTAINING PROTEIN 51"/>
    <property type="match status" value="1"/>
</dbReference>
<keyword evidence="4" id="KW-0677">Repeat</keyword>
<sequence>MSKSTMQDTKISYDAPPLDFSNLNIKSLGDLKHAIPKQGKRKLAPMDEQKEDKKKEKQQQQQQENENNVQVQQNQQQEQEDEDKLDGDEKEKEKRELQRQKEEKLTPVIVRTIGQPVQQSTNVYKPTIDEKKQTKKEFKVQLIQCSLILSYNKLTSLHNFYNIIDQIMINCKQLQWIDLSHNMIESLDYNFGDLPNLKALYLHANKLKDIMEFDRLQCLIELRTLTVHGNPFDAIPNFRLYIIGLLPTIKKLDSVLISKKELDNANNDQTTYNQNMKLNLEILNYDNQLSNFLVKIKYGTQVHQTTVGNNWNQKFTLDVKKTVDLKVEVWQKDQEFHLIGESIVPKKEQIHNLDIVGQGKKEGVLVVEYKELEVQNVKLNQKLEKPQSLIKRLNESLNTEIQQSYGNIHEYFTSQFDNLELNHQAKQTASNLLIESLEKAIQGLQINQNQYHFDYQDSKNNIEQTKIKALQKELIKKDLQKYEKSRREVHLQILDLDDMDLRFEQQEQKQQIMNVRKELIQKLLYIEEKIEHLKRHLKLDQLNKHASQSLMNSMAEMSQISIYRETVIKPEVDPQKELQRQEFIKKQMKEWNELQEQRLKQIEIQKEKIQKTEEKIRKQQALIQEAKTKEKREEIEQRLNKLKQKQKQREEDLQEQNKRYFEKKKQQHLAEKYAQQDASYMIQLQEIRKSKLKEMKNPEFDIQEIMQFDKKIKDLRREKAAYRQKQWDDREKQWNKFQAQYYSQSYKRARQYYKEQDLKLDESKNKAQERLNLLRSYDNEVKQRYQPHVSQEKRSEIEENIRKLKYEPDFKKYRELSEKVKEKHIYFGVEHKDQSSNKKVKLKPLENIPTPISPRRIGDFYLREHATYNKKHIPPLPRPPEPPKSSQSEQKFVIKDYLKEQRNKKQLIEQQSLKNMNQTQGLENDDQKMIMQIKKQLEKLDHI</sequence>
<keyword evidence="3" id="KW-0433">Leucine-rich repeat</keyword>